<dbReference type="Gene3D" id="3.40.190.10">
    <property type="entry name" value="Periplasmic binding protein-like II"/>
    <property type="match status" value="2"/>
</dbReference>
<reference evidence="2 3" key="1">
    <citation type="journal article" date="2005" name="Nucleic Acids Res.">
        <title>Genomic blueprint of Hahella chejuensis, a marine microbe producing an algicidal agent.</title>
        <authorList>
            <person name="Jeong H."/>
            <person name="Yim J.H."/>
            <person name="Lee C."/>
            <person name="Choi S.-H."/>
            <person name="Park Y.K."/>
            <person name="Yoon S.H."/>
            <person name="Hur C.-G."/>
            <person name="Kang H.-Y."/>
            <person name="Kim D."/>
            <person name="Lee H.H."/>
            <person name="Park K.H."/>
            <person name="Park S.-H."/>
            <person name="Park H.-S."/>
            <person name="Lee H.K."/>
            <person name="Oh T.K."/>
            <person name="Kim J.F."/>
        </authorList>
    </citation>
    <scope>NUCLEOTIDE SEQUENCE [LARGE SCALE GENOMIC DNA]</scope>
    <source>
        <strain evidence="2 3">KCTC 2396</strain>
    </source>
</reference>
<organism evidence="2 3">
    <name type="scientific">Hahella chejuensis (strain KCTC 2396)</name>
    <dbReference type="NCBI Taxonomy" id="349521"/>
    <lineage>
        <taxon>Bacteria</taxon>
        <taxon>Pseudomonadati</taxon>
        <taxon>Pseudomonadota</taxon>
        <taxon>Gammaproteobacteria</taxon>
        <taxon>Oceanospirillales</taxon>
        <taxon>Hahellaceae</taxon>
        <taxon>Hahella</taxon>
    </lineage>
</organism>
<evidence type="ECO:0000313" key="3">
    <source>
        <dbReference type="Proteomes" id="UP000000238"/>
    </source>
</evidence>
<evidence type="ECO:0000313" key="2">
    <source>
        <dbReference type="EMBL" id="ABC29038.1"/>
    </source>
</evidence>
<name>Q2SJY6_HAHCH</name>
<sequence length="247" mass="27455">MKRLILCVLTVFIATVGFEVGAEGKNVQLTSLDWPPYTSESLPNQGASAALAKEAFAAMGYTLEVKFYPWKRAVALAKNDPAYDGYFPEYYAKELEEDFILSEPMGSGPLGFAQRKDHQIDWSTLPDLAKYRIGVVSGYVNTAEFDDMVANQKLNASEAGDDVKNLMKLVSDRIDLAVVDKNVMNYLLSTEASLKSAAGKIEFNPTLLEDKKLYICFKKGPRGEELAKVFSEGLKKIDIDKIMQGYF</sequence>
<dbReference type="OrthoDB" id="5296159at2"/>
<comment type="similarity">
    <text evidence="1">Belongs to the bacterial solute-binding protein 3 family.</text>
</comment>
<dbReference type="EMBL" id="CP000155">
    <property type="protein sequence ID" value="ABC29038.1"/>
    <property type="molecule type" value="Genomic_DNA"/>
</dbReference>
<protein>
    <submittedName>
        <fullName evidence="2">ABC-type amino acid transport/signal transduction systems, periplasmic component/domain</fullName>
    </submittedName>
</protein>
<dbReference type="SUPFAM" id="SSF53850">
    <property type="entry name" value="Periplasmic binding protein-like II"/>
    <property type="match status" value="1"/>
</dbReference>
<keyword evidence="3" id="KW-1185">Reference proteome</keyword>
<dbReference type="PANTHER" id="PTHR35936:SF25">
    <property type="entry name" value="ABC TRANSPORTER SUBSTRATE-BINDING PROTEIN"/>
    <property type="match status" value="1"/>
</dbReference>
<dbReference type="eggNOG" id="COG0834">
    <property type="taxonomic scope" value="Bacteria"/>
</dbReference>
<accession>Q2SJY6</accession>
<dbReference type="Proteomes" id="UP000000238">
    <property type="component" value="Chromosome"/>
</dbReference>
<proteinExistence type="inferred from homology"/>
<gene>
    <name evidence="2" type="ordered locus">HCH_02210</name>
</gene>
<dbReference type="HOGENOM" id="CLU_064076_3_2_6"/>
<dbReference type="KEGG" id="hch:HCH_02210"/>
<evidence type="ECO:0000256" key="1">
    <source>
        <dbReference type="ARBA" id="ARBA00010333"/>
    </source>
</evidence>
<dbReference type="RefSeq" id="WP_011396107.1">
    <property type="nucleotide sequence ID" value="NC_007645.1"/>
</dbReference>
<dbReference type="PANTHER" id="PTHR35936">
    <property type="entry name" value="MEMBRANE-BOUND LYTIC MUREIN TRANSGLYCOSYLASE F"/>
    <property type="match status" value="1"/>
</dbReference>
<dbReference type="STRING" id="349521.HCH_02210"/>
<dbReference type="AlphaFoldDB" id="Q2SJY6"/>